<keyword evidence="1" id="KW-0472">Membrane</keyword>
<gene>
    <name evidence="2" type="ORF">A2W41_01815</name>
</gene>
<organism evidence="2 3">
    <name type="scientific">Candidatus Ryanbacteria bacterium RIFCSPHIGHO2_01_45_13</name>
    <dbReference type="NCBI Taxonomy" id="1802112"/>
    <lineage>
        <taxon>Bacteria</taxon>
        <taxon>Candidatus Ryaniibacteriota</taxon>
    </lineage>
</organism>
<protein>
    <submittedName>
        <fullName evidence="2">Uncharacterized protein</fullName>
    </submittedName>
</protein>
<keyword evidence="1" id="KW-1133">Transmembrane helix</keyword>
<dbReference type="EMBL" id="MHNI01000010">
    <property type="protein sequence ID" value="OGZ43296.1"/>
    <property type="molecule type" value="Genomic_DNA"/>
</dbReference>
<dbReference type="AlphaFoldDB" id="A0A1G2FZ16"/>
<comment type="caution">
    <text evidence="2">The sequence shown here is derived from an EMBL/GenBank/DDBJ whole genome shotgun (WGS) entry which is preliminary data.</text>
</comment>
<proteinExistence type="predicted"/>
<evidence type="ECO:0000313" key="2">
    <source>
        <dbReference type="EMBL" id="OGZ43296.1"/>
    </source>
</evidence>
<name>A0A1G2FZ16_9BACT</name>
<feature type="transmembrane region" description="Helical" evidence="1">
    <location>
        <begin position="20"/>
        <end position="44"/>
    </location>
</feature>
<keyword evidence="1" id="KW-0812">Transmembrane</keyword>
<sequence>MIRRLKLRLDGDAGQISLTVVLFFLLGSFVVLSSFAAFSVAHIANAREVLIGKKAYITAESGLEDLTLRVLKNWNYNKTAVPPSTSLSANGGTVVSTLERDGYALDSNFPKRFELSSVGSVLSRHRSAKLDFEIPDEKLAVSIKSAIHAGYLGVDINNTSEIHGSGGYNKGDVFSNGSIVSTEGGRTLIDGNVAVAEGIGSTTPQQYHNADLYSDQISSLITTPLGPQHGALGITRSDVCSGSISCFAVNSKNPVSPPTGQYAKDAAQSFIANTTAKPLKVRLLMNRTSASTPPGTISIYIRGNMRVRQSSISISCMPPNSNGNDPYGDCVDLPTTSGNNVASRSLTQTDLVQYLLPVANKFYWVEVDFTTSNTLIAGEKYWLIIDGQCQQTGGCNITEYYEIAGFDGNYTYGIPPDVEASDAEAFLATAYDSYSSTDYGKAWHDEGQFFQFTDYTVLANGLAGKTNDIAFQLFLGEAQTKIKGNSTTDNYRPDKRGSSLTRSTNILEVVGNAAAQFMESTSIGGVAYYKALSGAYPQKEVKAGGEYGVTNGAMRDDNEWHGDPDKNNYLTTPINYQNWVTGPYRWHEIDANQYECQDTVQGLNSPAGLAYKKQWSTPGGDTNVCNQPRYTSDSRWHCWDFYCSCNWDGQQTTELSQPGHNRTVDGPFCDAVGSDPPIPDDPEGRIPSPREPFGMKGTVLSSKKLRELKIKAMSLGVYDPCAAVPANCSAGTNGPIFNLTSQTGVNAVAKIPGITPAFGAGDSPYLIKPVNRTAIAGGYIRGNVRLDESTILKVLGRVPDWMVNGNASNPAVSASTTLQNFSTLYNIWDKNPDGSDTPIDMKNKCPYNVRHGVTNEERARPCYVLWISGDLDYFGSGVQTTGEPPPDVPPEEADYSIFIIVEGRITVQSSPRIYAFPHPSGKSHIFLVSNSAASTYAAPAITLNGSAEGGAFLALRGSIASTQNVNINVKALVAQWVYVSGGAKIYFDDGLKSPFSDSGGFQVTGANFTAYYEKK</sequence>
<evidence type="ECO:0000313" key="3">
    <source>
        <dbReference type="Proteomes" id="UP000176700"/>
    </source>
</evidence>
<reference evidence="2 3" key="1">
    <citation type="journal article" date="2016" name="Nat. Commun.">
        <title>Thousands of microbial genomes shed light on interconnected biogeochemical processes in an aquifer system.</title>
        <authorList>
            <person name="Anantharaman K."/>
            <person name="Brown C.T."/>
            <person name="Hug L.A."/>
            <person name="Sharon I."/>
            <person name="Castelle C.J."/>
            <person name="Probst A.J."/>
            <person name="Thomas B.C."/>
            <person name="Singh A."/>
            <person name="Wilkins M.J."/>
            <person name="Karaoz U."/>
            <person name="Brodie E.L."/>
            <person name="Williams K.H."/>
            <person name="Hubbard S.S."/>
            <person name="Banfield J.F."/>
        </authorList>
    </citation>
    <scope>NUCLEOTIDE SEQUENCE [LARGE SCALE GENOMIC DNA]</scope>
</reference>
<accession>A0A1G2FZ16</accession>
<evidence type="ECO:0000256" key="1">
    <source>
        <dbReference type="SAM" id="Phobius"/>
    </source>
</evidence>
<dbReference type="Proteomes" id="UP000176700">
    <property type="component" value="Unassembled WGS sequence"/>
</dbReference>